<dbReference type="Pfam" id="PF00657">
    <property type="entry name" value="Lipase_GDSL"/>
    <property type="match status" value="1"/>
</dbReference>
<evidence type="ECO:0000313" key="6">
    <source>
        <dbReference type="Proteomes" id="UP000059680"/>
    </source>
</evidence>
<organism evidence="5 6">
    <name type="scientific">Oryza sativa subsp. japonica</name>
    <name type="common">Rice</name>
    <dbReference type="NCBI Taxonomy" id="39947"/>
    <lineage>
        <taxon>Eukaryota</taxon>
        <taxon>Viridiplantae</taxon>
        <taxon>Streptophyta</taxon>
        <taxon>Embryophyta</taxon>
        <taxon>Tracheophyta</taxon>
        <taxon>Spermatophyta</taxon>
        <taxon>Magnoliopsida</taxon>
        <taxon>Liliopsida</taxon>
        <taxon>Poales</taxon>
        <taxon>Poaceae</taxon>
        <taxon>BOP clade</taxon>
        <taxon>Oryzoideae</taxon>
        <taxon>Oryzeae</taxon>
        <taxon>Oryzinae</taxon>
        <taxon>Oryza</taxon>
        <taxon>Oryza sativa</taxon>
    </lineage>
</organism>
<keyword evidence="6" id="KW-1185">Reference proteome</keyword>
<evidence type="ECO:0000256" key="4">
    <source>
        <dbReference type="SAM" id="SignalP"/>
    </source>
</evidence>
<reference evidence="5 6" key="2">
    <citation type="journal article" date="2013" name="Plant Cell Physiol.">
        <title>Rice Annotation Project Database (RAP-DB): an integrative and interactive database for rice genomics.</title>
        <authorList>
            <person name="Sakai H."/>
            <person name="Lee S.S."/>
            <person name="Tanaka T."/>
            <person name="Numa H."/>
            <person name="Kim J."/>
            <person name="Kawahara Y."/>
            <person name="Wakimoto H."/>
            <person name="Yang C.C."/>
            <person name="Iwamoto M."/>
            <person name="Abe T."/>
            <person name="Yamada Y."/>
            <person name="Muto A."/>
            <person name="Inokuchi H."/>
            <person name="Ikemura T."/>
            <person name="Matsumoto T."/>
            <person name="Sasaki T."/>
            <person name="Itoh T."/>
        </authorList>
    </citation>
    <scope>NUCLEOTIDE SEQUENCE [LARGE SCALE GENOMIC DNA]</scope>
    <source>
        <strain evidence="6">cv. Nipponbare</strain>
    </source>
</reference>
<feature type="signal peptide" evidence="4">
    <location>
        <begin position="1"/>
        <end position="29"/>
    </location>
</feature>
<keyword evidence="4" id="KW-0732">Signal</keyword>
<reference evidence="6" key="1">
    <citation type="journal article" date="2005" name="Nature">
        <title>The map-based sequence of the rice genome.</title>
        <authorList>
            <consortium name="International rice genome sequencing project (IRGSP)"/>
            <person name="Matsumoto T."/>
            <person name="Wu J."/>
            <person name="Kanamori H."/>
            <person name="Katayose Y."/>
            <person name="Fujisawa M."/>
            <person name="Namiki N."/>
            <person name="Mizuno H."/>
            <person name="Yamamoto K."/>
            <person name="Antonio B.A."/>
            <person name="Baba T."/>
            <person name="Sakata K."/>
            <person name="Nagamura Y."/>
            <person name="Aoki H."/>
            <person name="Arikawa K."/>
            <person name="Arita K."/>
            <person name="Bito T."/>
            <person name="Chiden Y."/>
            <person name="Fujitsuka N."/>
            <person name="Fukunaka R."/>
            <person name="Hamada M."/>
            <person name="Harada C."/>
            <person name="Hayashi A."/>
            <person name="Hijishita S."/>
            <person name="Honda M."/>
            <person name="Hosokawa S."/>
            <person name="Ichikawa Y."/>
            <person name="Idonuma A."/>
            <person name="Iijima M."/>
            <person name="Ikeda M."/>
            <person name="Ikeno M."/>
            <person name="Ito K."/>
            <person name="Ito S."/>
            <person name="Ito T."/>
            <person name="Ito Y."/>
            <person name="Ito Y."/>
            <person name="Iwabuchi A."/>
            <person name="Kamiya K."/>
            <person name="Karasawa W."/>
            <person name="Kurita K."/>
            <person name="Katagiri S."/>
            <person name="Kikuta A."/>
            <person name="Kobayashi H."/>
            <person name="Kobayashi N."/>
            <person name="Machita K."/>
            <person name="Maehara T."/>
            <person name="Masukawa M."/>
            <person name="Mizubayashi T."/>
            <person name="Mukai Y."/>
            <person name="Nagasaki H."/>
            <person name="Nagata Y."/>
            <person name="Naito S."/>
            <person name="Nakashima M."/>
            <person name="Nakama Y."/>
            <person name="Nakamichi Y."/>
            <person name="Nakamura M."/>
            <person name="Meguro A."/>
            <person name="Negishi M."/>
            <person name="Ohta I."/>
            <person name="Ohta T."/>
            <person name="Okamoto M."/>
            <person name="Ono N."/>
            <person name="Saji S."/>
            <person name="Sakaguchi M."/>
            <person name="Sakai K."/>
            <person name="Shibata M."/>
            <person name="Shimokawa T."/>
            <person name="Song J."/>
            <person name="Takazaki Y."/>
            <person name="Terasawa K."/>
            <person name="Tsugane M."/>
            <person name="Tsuji K."/>
            <person name="Ueda S."/>
            <person name="Waki K."/>
            <person name="Yamagata H."/>
            <person name="Yamamoto M."/>
            <person name="Yamamoto S."/>
            <person name="Yamane H."/>
            <person name="Yoshiki S."/>
            <person name="Yoshihara R."/>
            <person name="Yukawa K."/>
            <person name="Zhong H."/>
            <person name="Yano M."/>
            <person name="Yuan Q."/>
            <person name="Ouyang S."/>
            <person name="Liu J."/>
            <person name="Jones K.M."/>
            <person name="Gansberger K."/>
            <person name="Moffat K."/>
            <person name="Hill J."/>
            <person name="Bera J."/>
            <person name="Fadrosh D."/>
            <person name="Jin S."/>
            <person name="Johri S."/>
            <person name="Kim M."/>
            <person name="Overton L."/>
            <person name="Reardon M."/>
            <person name="Tsitrin T."/>
            <person name="Vuong H."/>
            <person name="Weaver B."/>
            <person name="Ciecko A."/>
            <person name="Tallon L."/>
            <person name="Jackson J."/>
            <person name="Pai G."/>
            <person name="Aken S.V."/>
            <person name="Utterback T."/>
            <person name="Reidmuller S."/>
            <person name="Feldblyum T."/>
            <person name="Hsiao J."/>
            <person name="Zismann V."/>
            <person name="Iobst S."/>
            <person name="de Vazeille A.R."/>
            <person name="Buell C.R."/>
            <person name="Ying K."/>
            <person name="Li Y."/>
            <person name="Lu T."/>
            <person name="Huang Y."/>
            <person name="Zhao Q."/>
            <person name="Feng Q."/>
            <person name="Zhang L."/>
            <person name="Zhu J."/>
            <person name="Weng Q."/>
            <person name="Mu J."/>
            <person name="Lu Y."/>
            <person name="Fan D."/>
            <person name="Liu Y."/>
            <person name="Guan J."/>
            <person name="Zhang Y."/>
            <person name="Yu S."/>
            <person name="Liu X."/>
            <person name="Zhang Y."/>
            <person name="Hong G."/>
            <person name="Han B."/>
            <person name="Choisne N."/>
            <person name="Demange N."/>
            <person name="Orjeda G."/>
            <person name="Samain S."/>
            <person name="Cattolico L."/>
            <person name="Pelletier E."/>
            <person name="Couloux A."/>
            <person name="Segurens B."/>
            <person name="Wincker P."/>
            <person name="D'Hont A."/>
            <person name="Scarpelli C."/>
            <person name="Weissenbach J."/>
            <person name="Salanoubat M."/>
            <person name="Quetier F."/>
            <person name="Yu Y."/>
            <person name="Kim H.R."/>
            <person name="Rambo T."/>
            <person name="Currie J."/>
            <person name="Collura K."/>
            <person name="Luo M."/>
            <person name="Yang T."/>
            <person name="Ammiraju J.S.S."/>
            <person name="Engler F."/>
            <person name="Soderlund C."/>
            <person name="Wing R.A."/>
            <person name="Palmer L.E."/>
            <person name="de la Bastide M."/>
            <person name="Spiegel L."/>
            <person name="Nascimento L."/>
            <person name="Zutavern T."/>
            <person name="O'Shaughnessy A."/>
            <person name="Dike S."/>
            <person name="Dedhia N."/>
            <person name="Preston R."/>
            <person name="Balija V."/>
            <person name="McCombie W.R."/>
            <person name="Chow T."/>
            <person name="Chen H."/>
            <person name="Chung M."/>
            <person name="Chen C."/>
            <person name="Shaw J."/>
            <person name="Wu H."/>
            <person name="Hsiao K."/>
            <person name="Chao Y."/>
            <person name="Chu M."/>
            <person name="Cheng C."/>
            <person name="Hour A."/>
            <person name="Lee P."/>
            <person name="Lin S."/>
            <person name="Lin Y."/>
            <person name="Liou J."/>
            <person name="Liu S."/>
            <person name="Hsing Y."/>
            <person name="Raghuvanshi S."/>
            <person name="Mohanty A."/>
            <person name="Bharti A.K."/>
            <person name="Gaur A."/>
            <person name="Gupta V."/>
            <person name="Kumar D."/>
            <person name="Ravi V."/>
            <person name="Vij S."/>
            <person name="Kapur A."/>
            <person name="Khurana P."/>
            <person name="Khurana P."/>
            <person name="Khurana J.P."/>
            <person name="Tyagi A.K."/>
            <person name="Gaikwad K."/>
            <person name="Singh A."/>
            <person name="Dalal V."/>
            <person name="Srivastava S."/>
            <person name="Dixit A."/>
            <person name="Pal A.K."/>
            <person name="Ghazi I.A."/>
            <person name="Yadav M."/>
            <person name="Pandit A."/>
            <person name="Bhargava A."/>
            <person name="Sureshbabu K."/>
            <person name="Batra K."/>
            <person name="Sharma T.R."/>
            <person name="Mohapatra T."/>
            <person name="Singh N.K."/>
            <person name="Messing J."/>
            <person name="Nelson A.B."/>
            <person name="Fuks G."/>
            <person name="Kavchok S."/>
            <person name="Keizer G."/>
            <person name="Linton E."/>
            <person name="Llaca V."/>
            <person name="Song R."/>
            <person name="Tanyolac B."/>
            <person name="Young S."/>
            <person name="Ho-Il K."/>
            <person name="Hahn J.H."/>
            <person name="Sangsakoo G."/>
            <person name="Vanavichit A."/>
            <person name="de Mattos Luiz.A.T."/>
            <person name="Zimmer P.D."/>
            <person name="Malone G."/>
            <person name="Dellagostin O."/>
            <person name="de Oliveira A.C."/>
            <person name="Bevan M."/>
            <person name="Bancroft I."/>
            <person name="Minx P."/>
            <person name="Cordum H."/>
            <person name="Wilson R."/>
            <person name="Cheng Z."/>
            <person name="Jin W."/>
            <person name="Jiang J."/>
            <person name="Leong S.A."/>
            <person name="Iwama H."/>
            <person name="Gojobori T."/>
            <person name="Itoh T."/>
            <person name="Niimura Y."/>
            <person name="Fujii Y."/>
            <person name="Habara T."/>
            <person name="Sakai H."/>
            <person name="Sato Y."/>
            <person name="Wilson G."/>
            <person name="Kumar K."/>
            <person name="McCouch S."/>
            <person name="Juretic N."/>
            <person name="Hoen D."/>
            <person name="Wright S."/>
            <person name="Bruskiewich R."/>
            <person name="Bureau T."/>
            <person name="Miyao A."/>
            <person name="Hirochika H."/>
            <person name="Nishikawa T."/>
            <person name="Kadowaki K."/>
            <person name="Sugiura M."/>
            <person name="Burr B."/>
            <person name="Sasaki T."/>
        </authorList>
    </citation>
    <scope>NUCLEOTIDE SEQUENCE [LARGE SCALE GENOMIC DNA]</scope>
    <source>
        <strain evidence="6">cv. Nipponbare</strain>
    </source>
</reference>
<dbReference type="EMBL" id="AP014962">
    <property type="protein sequence ID" value="BAS95962.1"/>
    <property type="molecule type" value="Genomic_DNA"/>
</dbReference>
<accession>A0A0P0WSD0</accession>
<dbReference type="STRING" id="39947.A0A0P0WSD0"/>
<dbReference type="PANTHER" id="PTHR22835">
    <property type="entry name" value="ZINC FINGER FYVE DOMAIN CONTAINING PROTEIN"/>
    <property type="match status" value="1"/>
</dbReference>
<dbReference type="InterPro" id="IPR001087">
    <property type="entry name" value="GDSL"/>
</dbReference>
<dbReference type="GO" id="GO:0016788">
    <property type="term" value="F:hydrolase activity, acting on ester bonds"/>
    <property type="evidence" value="ECO:0007669"/>
    <property type="project" value="InterPro"/>
</dbReference>
<feature type="chain" id="PRO_5006056838" evidence="4">
    <location>
        <begin position="30"/>
        <end position="395"/>
    </location>
</feature>
<keyword evidence="2" id="KW-0325">Glycoprotein</keyword>
<protein>
    <submittedName>
        <fullName evidence="5">Os06g0129600 protein</fullName>
    </submittedName>
</protein>
<dbReference type="PaxDb" id="39947-A0A0P0WSD0"/>
<dbReference type="FunCoup" id="A0A0P0WSD0">
    <property type="interactions" value="116"/>
</dbReference>
<dbReference type="PANTHER" id="PTHR22835:SF667">
    <property type="entry name" value="OS06G0129600 PROTEIN"/>
    <property type="match status" value="1"/>
</dbReference>
<dbReference type="InterPro" id="IPR036514">
    <property type="entry name" value="SGNH_hydro_sf"/>
</dbReference>
<dbReference type="InParanoid" id="A0A0P0WSD0"/>
<name>A0A0P0WSD0_ORYSJ</name>
<feature type="region of interest" description="Disordered" evidence="3">
    <location>
        <begin position="256"/>
        <end position="279"/>
    </location>
</feature>
<evidence type="ECO:0000313" key="5">
    <source>
        <dbReference type="EMBL" id="BAS95962.1"/>
    </source>
</evidence>
<evidence type="ECO:0000256" key="2">
    <source>
        <dbReference type="ARBA" id="ARBA00023180"/>
    </source>
</evidence>
<dbReference type="Gene3D" id="3.40.50.1110">
    <property type="entry name" value="SGNH hydrolase"/>
    <property type="match status" value="1"/>
</dbReference>
<reference evidence="5 6" key="3">
    <citation type="journal article" date="2013" name="Rice">
        <title>Improvement of the Oryza sativa Nipponbare reference genome using next generation sequence and optical map data.</title>
        <authorList>
            <person name="Kawahara Y."/>
            <person name="de la Bastide M."/>
            <person name="Hamilton J.P."/>
            <person name="Kanamori H."/>
            <person name="McCombie W.R."/>
            <person name="Ouyang S."/>
            <person name="Schwartz D.C."/>
            <person name="Tanaka T."/>
            <person name="Wu J."/>
            <person name="Zhou S."/>
            <person name="Childs K.L."/>
            <person name="Davidson R.M."/>
            <person name="Lin H."/>
            <person name="Quesada-Ocampo L."/>
            <person name="Vaillancourt B."/>
            <person name="Sakai H."/>
            <person name="Lee S.S."/>
            <person name="Kim J."/>
            <person name="Numa H."/>
            <person name="Itoh T."/>
            <person name="Buell C.R."/>
            <person name="Matsumoto T."/>
        </authorList>
    </citation>
    <scope>NUCLEOTIDE SEQUENCE [LARGE SCALE GENOMIC DNA]</scope>
    <source>
        <strain evidence="6">cv. Nipponbare</strain>
    </source>
</reference>
<dbReference type="eggNOG" id="ENOG502RKDV">
    <property type="taxonomic scope" value="Eukaryota"/>
</dbReference>
<evidence type="ECO:0000256" key="3">
    <source>
        <dbReference type="SAM" id="MobiDB-lite"/>
    </source>
</evidence>
<dbReference type="AlphaFoldDB" id="A0A0P0WSD0"/>
<comment type="similarity">
    <text evidence="1">Belongs to the 'GDSL' lipolytic enzyme family.</text>
</comment>
<evidence type="ECO:0000256" key="1">
    <source>
        <dbReference type="ARBA" id="ARBA00008668"/>
    </source>
</evidence>
<sequence>MAQQAHAAAVVVGVLLYCCLCLFVGVVAGEHGGGGGDIKRQYKAMFSFGDSLTDTGNICVNMSAVNRTELTMAQPPYGITFFGHPTCRCSDGRLVVDFLAEGLGLPLLPPSKVIGGDFRRGANMAIVGGTALDFDFFESIGVGFPFWNYGSMNVQLRWFRDLLPSICATAAPQSMSRCALGRGRGLRALVFFLFPDPRPERSLPCRRPLVTALVSSRDGCSGHHRPGSHAVRMLRALPDGAQEQQQVRLRRLRLPEAAQRAGHPPQLAAADQPRRRPGQAPQVAVVIAVVAVAGGGGEDHVRRLLRRRGGDDAGPGAAGVQERHRGVLRRGGRRVQLGVRGAVRHEGRRRVRQPVERRVLGRRAHDGGGEPGHRRRLAQGTLLPPAHSALDRIIE</sequence>
<proteinExistence type="inferred from homology"/>
<gene>
    <name evidence="5" type="ordered locus">Os06g0129600</name>
    <name evidence="5" type="ORF">OSNPB_060129600</name>
</gene>
<dbReference type="Proteomes" id="UP000059680">
    <property type="component" value="Chromosome 6"/>
</dbReference>